<evidence type="ECO:0000313" key="10">
    <source>
        <dbReference type="Proteomes" id="UP001501337"/>
    </source>
</evidence>
<dbReference type="Pfam" id="PF00482">
    <property type="entry name" value="T2SSF"/>
    <property type="match status" value="2"/>
</dbReference>
<dbReference type="InterPro" id="IPR018076">
    <property type="entry name" value="T2SS_GspF_dom"/>
</dbReference>
<sequence>MAEFAYKGRDSKGVLVEGLLSAPNKQLIAAELQKKGVTPVSIEPHIAQLDVNELFERIPMFKPTVSLDELVLLCRQMFALTRAGIPIIRAIHGLADTTKSKLLAEVLRDVANRLEGGVNLATAMRAHPEVFSDLFISMVHVGENTGQLEDGFRQLASNLELERDTRKRVKQATRYPMMVVTAIFGAILIVNFFVIPKFADVFKQFGADLPLPTQILVGMSDFLINYGWLVLIGVVIAIVMFLRWIKTPEGRYKWDHFKLKIPIIGRLFELVALSRFSRNFAMMLGAGLPITSALSIVAEAVHNKYIGRAISEMRSGIERGDTLVRTARASNMFSPLVLQMMSVGEETGSIDNLLIDVADFYDEEVEYALKRLSDSIEPILLVFMGVMVLVLALGVFLPMWDLGSAAMGG</sequence>
<evidence type="ECO:0000256" key="5">
    <source>
        <dbReference type="ARBA" id="ARBA00022989"/>
    </source>
</evidence>
<dbReference type="InterPro" id="IPR042094">
    <property type="entry name" value="T2SS_GspF_sf"/>
</dbReference>
<dbReference type="EMBL" id="BAABBO010000007">
    <property type="protein sequence ID" value="GAA3955677.1"/>
    <property type="molecule type" value="Genomic_DNA"/>
</dbReference>
<keyword evidence="4 7" id="KW-0812">Transmembrane</keyword>
<dbReference type="Gene3D" id="1.20.81.30">
    <property type="entry name" value="Type II secretion system (T2SS), domain F"/>
    <property type="match status" value="2"/>
</dbReference>
<name>A0ABP7NXK6_9GAMM</name>
<dbReference type="PRINTS" id="PR00812">
    <property type="entry name" value="BCTERIALGSPF"/>
</dbReference>
<evidence type="ECO:0000256" key="4">
    <source>
        <dbReference type="ARBA" id="ARBA00022692"/>
    </source>
</evidence>
<keyword evidence="6 7" id="KW-0472">Membrane</keyword>
<organism evidence="9 10">
    <name type="scientific">Allohahella marinimesophila</name>
    <dbReference type="NCBI Taxonomy" id="1054972"/>
    <lineage>
        <taxon>Bacteria</taxon>
        <taxon>Pseudomonadati</taxon>
        <taxon>Pseudomonadota</taxon>
        <taxon>Gammaproteobacteria</taxon>
        <taxon>Oceanospirillales</taxon>
        <taxon>Hahellaceae</taxon>
        <taxon>Allohahella</taxon>
    </lineage>
</organism>
<evidence type="ECO:0000256" key="3">
    <source>
        <dbReference type="ARBA" id="ARBA00022475"/>
    </source>
</evidence>
<dbReference type="InterPro" id="IPR003004">
    <property type="entry name" value="GspF/PilC"/>
</dbReference>
<comment type="similarity">
    <text evidence="2">Belongs to the GSP F family.</text>
</comment>
<dbReference type="Proteomes" id="UP001501337">
    <property type="component" value="Unassembled WGS sequence"/>
</dbReference>
<evidence type="ECO:0000259" key="8">
    <source>
        <dbReference type="Pfam" id="PF00482"/>
    </source>
</evidence>
<reference evidence="10" key="1">
    <citation type="journal article" date="2019" name="Int. J. Syst. Evol. Microbiol.">
        <title>The Global Catalogue of Microorganisms (GCM) 10K type strain sequencing project: providing services to taxonomists for standard genome sequencing and annotation.</title>
        <authorList>
            <consortium name="The Broad Institute Genomics Platform"/>
            <consortium name="The Broad Institute Genome Sequencing Center for Infectious Disease"/>
            <person name="Wu L."/>
            <person name="Ma J."/>
        </authorList>
    </citation>
    <scope>NUCLEOTIDE SEQUENCE [LARGE SCALE GENOMIC DNA]</scope>
    <source>
        <strain evidence="10">JCM 17555</strain>
    </source>
</reference>
<comment type="subcellular location">
    <subcellularLocation>
        <location evidence="1">Cell membrane</location>
        <topology evidence="1">Multi-pass membrane protein</topology>
    </subcellularLocation>
</comment>
<dbReference type="RefSeq" id="WP_344804472.1">
    <property type="nucleotide sequence ID" value="NZ_BAABBO010000007.1"/>
</dbReference>
<feature type="transmembrane region" description="Helical" evidence="7">
    <location>
        <begin position="379"/>
        <end position="400"/>
    </location>
</feature>
<proteinExistence type="inferred from homology"/>
<evidence type="ECO:0000256" key="2">
    <source>
        <dbReference type="ARBA" id="ARBA00005745"/>
    </source>
</evidence>
<comment type="caution">
    <text evidence="9">The sequence shown here is derived from an EMBL/GenBank/DDBJ whole genome shotgun (WGS) entry which is preliminary data.</text>
</comment>
<keyword evidence="3" id="KW-1003">Cell membrane</keyword>
<protein>
    <submittedName>
        <fullName evidence="9">MSHA fimbrial biogenesis protein MshG</fullName>
    </submittedName>
</protein>
<dbReference type="PANTHER" id="PTHR30012">
    <property type="entry name" value="GENERAL SECRETION PATHWAY PROTEIN"/>
    <property type="match status" value="1"/>
</dbReference>
<evidence type="ECO:0000256" key="7">
    <source>
        <dbReference type="SAM" id="Phobius"/>
    </source>
</evidence>
<feature type="transmembrane region" description="Helical" evidence="7">
    <location>
        <begin position="175"/>
        <end position="195"/>
    </location>
</feature>
<keyword evidence="10" id="KW-1185">Reference proteome</keyword>
<feature type="domain" description="Type II secretion system protein GspF" evidence="8">
    <location>
        <begin position="73"/>
        <end position="196"/>
    </location>
</feature>
<evidence type="ECO:0000256" key="6">
    <source>
        <dbReference type="ARBA" id="ARBA00023136"/>
    </source>
</evidence>
<dbReference type="PANTHER" id="PTHR30012:SF4">
    <property type="entry name" value="MSHA BIOGENESIS PROTEIN MSHG"/>
    <property type="match status" value="1"/>
</dbReference>
<gene>
    <name evidence="9" type="primary">mshG</name>
    <name evidence="9" type="ORF">GCM10022278_12820</name>
</gene>
<accession>A0ABP7NXK6</accession>
<feature type="transmembrane region" description="Helical" evidence="7">
    <location>
        <begin position="226"/>
        <end position="245"/>
    </location>
</feature>
<feature type="domain" description="Type II secretion system protein GspF" evidence="8">
    <location>
        <begin position="276"/>
        <end position="398"/>
    </location>
</feature>
<evidence type="ECO:0000256" key="1">
    <source>
        <dbReference type="ARBA" id="ARBA00004651"/>
    </source>
</evidence>
<keyword evidence="5 7" id="KW-1133">Transmembrane helix</keyword>
<evidence type="ECO:0000313" key="9">
    <source>
        <dbReference type="EMBL" id="GAA3955677.1"/>
    </source>
</evidence>